<feature type="domain" description="HTH tetR-type" evidence="3">
    <location>
        <begin position="14"/>
        <end position="74"/>
    </location>
</feature>
<dbReference type="Proteomes" id="UP000309992">
    <property type="component" value="Unassembled WGS sequence"/>
</dbReference>
<dbReference type="Gene3D" id="1.10.357.10">
    <property type="entry name" value="Tetracycline Repressor, domain 2"/>
    <property type="match status" value="1"/>
</dbReference>
<dbReference type="InterPro" id="IPR009057">
    <property type="entry name" value="Homeodomain-like_sf"/>
</dbReference>
<dbReference type="InterPro" id="IPR036271">
    <property type="entry name" value="Tet_transcr_reg_TetR-rel_C_sf"/>
</dbReference>
<dbReference type="InterPro" id="IPR001647">
    <property type="entry name" value="HTH_TetR"/>
</dbReference>
<feature type="DNA-binding region" description="H-T-H motif" evidence="2">
    <location>
        <begin position="37"/>
        <end position="56"/>
    </location>
</feature>
<accession>A0ABY2RYH9</accession>
<keyword evidence="5" id="KW-1185">Reference proteome</keyword>
<dbReference type="PRINTS" id="PR00455">
    <property type="entry name" value="HTHTETR"/>
</dbReference>
<dbReference type="SUPFAM" id="SSF46689">
    <property type="entry name" value="Homeodomain-like"/>
    <property type="match status" value="1"/>
</dbReference>
<organism evidence="4 5">
    <name type="scientific">Prauserella endophytica</name>
    <dbReference type="NCBI Taxonomy" id="1592324"/>
    <lineage>
        <taxon>Bacteria</taxon>
        <taxon>Bacillati</taxon>
        <taxon>Actinomycetota</taxon>
        <taxon>Actinomycetes</taxon>
        <taxon>Pseudonocardiales</taxon>
        <taxon>Pseudonocardiaceae</taxon>
        <taxon>Prauserella</taxon>
        <taxon>Prauserella coralliicola group</taxon>
    </lineage>
</organism>
<dbReference type="RefSeq" id="WP_113641341.1">
    <property type="nucleotide sequence ID" value="NZ_SWMS01000018.1"/>
</dbReference>
<evidence type="ECO:0000259" key="3">
    <source>
        <dbReference type="PROSITE" id="PS50977"/>
    </source>
</evidence>
<reference evidence="4 5" key="1">
    <citation type="journal article" date="2015" name="Antonie Van Leeuwenhoek">
        <title>Prauserella endophytica sp. nov., an endophytic actinobacterium isolated from Tamarix taklamakanensis.</title>
        <authorList>
            <person name="Liu J.M."/>
            <person name="Habden X."/>
            <person name="Guo L."/>
            <person name="Tuo L."/>
            <person name="Jiang Z.K."/>
            <person name="Liu S.W."/>
            <person name="Liu X.F."/>
            <person name="Chen L."/>
            <person name="Li R.F."/>
            <person name="Zhang Y.Q."/>
            <person name="Sun C.H."/>
        </authorList>
    </citation>
    <scope>NUCLEOTIDE SEQUENCE [LARGE SCALE GENOMIC DNA]</scope>
    <source>
        <strain evidence="4 5">CGMCC 4.7182</strain>
    </source>
</reference>
<comment type="caution">
    <text evidence="4">The sequence shown here is derived from an EMBL/GenBank/DDBJ whole genome shotgun (WGS) entry which is preliminary data.</text>
</comment>
<sequence length="214" mass="22872">MNSRSPGLVRDGSRANEVAILRAALEAFGAKGFHGASMRDVARGAGTSLSNLYNYFPAKSQLLAELLRLANDELLARITEAVSGAGERAADRLRAAIAAHVAFVVDHQVESLVALSEVRYLAGVAREGVVAARDSTQNIYERIVADGVRDGEFRTPYPDDAARNIVSLCSAIATWYRPGGRLSKQDLGEQHARYALALLEAELPPARSGKGAGR</sequence>
<protein>
    <submittedName>
        <fullName evidence="4">TetR/AcrR family transcriptional regulator</fullName>
    </submittedName>
</protein>
<dbReference type="EMBL" id="SWMS01000018">
    <property type="protein sequence ID" value="TKG65258.1"/>
    <property type="molecule type" value="Genomic_DNA"/>
</dbReference>
<evidence type="ECO:0000256" key="1">
    <source>
        <dbReference type="ARBA" id="ARBA00023125"/>
    </source>
</evidence>
<keyword evidence="1 2" id="KW-0238">DNA-binding</keyword>
<dbReference type="InterPro" id="IPR050109">
    <property type="entry name" value="HTH-type_TetR-like_transc_reg"/>
</dbReference>
<proteinExistence type="predicted"/>
<dbReference type="InterPro" id="IPR041490">
    <property type="entry name" value="KstR2_TetR_C"/>
</dbReference>
<dbReference type="PANTHER" id="PTHR30055:SF237">
    <property type="entry name" value="TRANSCRIPTIONAL REPRESSOR MCE3R"/>
    <property type="match status" value="1"/>
</dbReference>
<evidence type="ECO:0000313" key="5">
    <source>
        <dbReference type="Proteomes" id="UP000309992"/>
    </source>
</evidence>
<gene>
    <name evidence="4" type="ORF">FCN18_27515</name>
</gene>
<dbReference type="Pfam" id="PF00440">
    <property type="entry name" value="TetR_N"/>
    <property type="match status" value="1"/>
</dbReference>
<evidence type="ECO:0000256" key="2">
    <source>
        <dbReference type="PROSITE-ProRule" id="PRU00335"/>
    </source>
</evidence>
<dbReference type="PANTHER" id="PTHR30055">
    <property type="entry name" value="HTH-TYPE TRANSCRIPTIONAL REGULATOR RUTR"/>
    <property type="match status" value="1"/>
</dbReference>
<dbReference type="PROSITE" id="PS50977">
    <property type="entry name" value="HTH_TETR_2"/>
    <property type="match status" value="1"/>
</dbReference>
<name>A0ABY2RYH9_9PSEU</name>
<evidence type="ECO:0000313" key="4">
    <source>
        <dbReference type="EMBL" id="TKG65258.1"/>
    </source>
</evidence>
<dbReference type="SUPFAM" id="SSF48498">
    <property type="entry name" value="Tetracyclin repressor-like, C-terminal domain"/>
    <property type="match status" value="1"/>
</dbReference>
<dbReference type="Pfam" id="PF17932">
    <property type="entry name" value="TetR_C_24"/>
    <property type="match status" value="1"/>
</dbReference>